<evidence type="ECO:0000256" key="1">
    <source>
        <dbReference type="SAM" id="MobiDB-lite"/>
    </source>
</evidence>
<dbReference type="PANTHER" id="PTHR48228">
    <property type="entry name" value="SUCCINYL-COA--D-CITRAMALATE COA-TRANSFERASE"/>
    <property type="match status" value="1"/>
</dbReference>
<dbReference type="InterPro" id="IPR023606">
    <property type="entry name" value="CoA-Trfase_III_dom_1_sf"/>
</dbReference>
<comment type="caution">
    <text evidence="2">The sequence shown here is derived from an EMBL/GenBank/DDBJ whole genome shotgun (WGS) entry which is preliminary data.</text>
</comment>
<feature type="region of interest" description="Disordered" evidence="1">
    <location>
        <begin position="322"/>
        <end position="349"/>
    </location>
</feature>
<dbReference type="Proteomes" id="UP000295341">
    <property type="component" value="Unassembled WGS sequence"/>
</dbReference>
<name>A0A4S3K915_9GAMM</name>
<reference evidence="2 3" key="1">
    <citation type="submission" date="2019-03" db="EMBL/GenBank/DDBJ databases">
        <title>Genomic Encyclopedia of Type Strains, Phase IV (KMG-IV): sequencing the most valuable type-strain genomes for metagenomic binning, comparative biology and taxonomic classification.</title>
        <authorList>
            <person name="Goeker M."/>
        </authorList>
    </citation>
    <scope>NUCLEOTIDE SEQUENCE [LARGE SCALE GENOMIC DNA]</scope>
    <source>
        <strain evidence="2 3">DSM 26377</strain>
    </source>
</reference>
<dbReference type="InterPro" id="IPR050509">
    <property type="entry name" value="CoA-transferase_III"/>
</dbReference>
<dbReference type="AlphaFoldDB" id="A0A4S3K915"/>
<evidence type="ECO:0000313" key="2">
    <source>
        <dbReference type="EMBL" id="TDU24196.1"/>
    </source>
</evidence>
<protein>
    <submittedName>
        <fullName evidence="2">Alpha-methylacyl-CoA racemase</fullName>
    </submittedName>
</protein>
<dbReference type="SUPFAM" id="SSF89796">
    <property type="entry name" value="CoA-transferase family III (CaiB/BaiF)"/>
    <property type="match status" value="1"/>
</dbReference>
<accession>A0A4S3K915</accession>
<organism evidence="2 3">
    <name type="scientific">Panacagrimonas perspica</name>
    <dbReference type="NCBI Taxonomy" id="381431"/>
    <lineage>
        <taxon>Bacteria</taxon>
        <taxon>Pseudomonadati</taxon>
        <taxon>Pseudomonadota</taxon>
        <taxon>Gammaproteobacteria</taxon>
        <taxon>Nevskiales</taxon>
        <taxon>Nevskiaceae</taxon>
        <taxon>Panacagrimonas</taxon>
    </lineage>
</organism>
<dbReference type="OrthoDB" id="9058532at2"/>
<sequence>MGALSGLTVVELAGLGPAPFAAMMLADHGARVIRVDRPDGADGSGNVLCRNRSSLALDLKHEAGRAAVLKLIATADVLIEPFRPGVMERLGLGPRECLALNPRLVYGRMTGWGQEGPLAHAAGHDINYVSLVGVTDAVGRPGERPLPPLNLVGDYGGGGMMLAFGVMAAVWSAQRTGVGQVIDAAMVDGASILMAEYWGFLGRGEFEGPRGTHVLDGGAPFYRVYETRDGLFVSIGPLERKFYDDLLTMIGLDPAAWADQNNQEIWPKLQRELEKVFRTRTRDEWTRLLEGTDVCFAPVLSMAEAQRHPHVAARGTLCDVSGMTQPSPAPRFDRTPPSSPRAGSKAGQHTTQILATLGYAAPEIESLIAAGAARQA</sequence>
<dbReference type="GO" id="GO:0003824">
    <property type="term" value="F:catalytic activity"/>
    <property type="evidence" value="ECO:0007669"/>
    <property type="project" value="InterPro"/>
</dbReference>
<dbReference type="RefSeq" id="WP_133883617.1">
    <property type="nucleotide sequence ID" value="NZ_MWIN01000003.1"/>
</dbReference>
<dbReference type="PANTHER" id="PTHR48228:SF5">
    <property type="entry name" value="ALPHA-METHYLACYL-COA RACEMASE"/>
    <property type="match status" value="1"/>
</dbReference>
<dbReference type="Gene3D" id="3.30.1540.10">
    <property type="entry name" value="formyl-coa transferase, domain 3"/>
    <property type="match status" value="1"/>
</dbReference>
<proteinExistence type="predicted"/>
<dbReference type="Pfam" id="PF02515">
    <property type="entry name" value="CoA_transf_3"/>
    <property type="match status" value="1"/>
</dbReference>
<dbReference type="InterPro" id="IPR044855">
    <property type="entry name" value="CoA-Trfase_III_dom3_sf"/>
</dbReference>
<gene>
    <name evidence="2" type="ORF">DFR24_4461</name>
</gene>
<evidence type="ECO:0000313" key="3">
    <source>
        <dbReference type="Proteomes" id="UP000295341"/>
    </source>
</evidence>
<dbReference type="EMBL" id="SOBT01000012">
    <property type="protein sequence ID" value="TDU24196.1"/>
    <property type="molecule type" value="Genomic_DNA"/>
</dbReference>
<dbReference type="Gene3D" id="3.40.50.10540">
    <property type="entry name" value="Crotonobetainyl-coa:carnitine coa-transferase, domain 1"/>
    <property type="match status" value="1"/>
</dbReference>
<dbReference type="InterPro" id="IPR003673">
    <property type="entry name" value="CoA-Trfase_fam_III"/>
</dbReference>
<keyword evidence="3" id="KW-1185">Reference proteome</keyword>